<dbReference type="EMBL" id="JAPCHZ010000001">
    <property type="protein sequence ID" value="MCW4450967.1"/>
    <property type="molecule type" value="Genomic_DNA"/>
</dbReference>
<dbReference type="PROSITE" id="PS51257">
    <property type="entry name" value="PROKAR_LIPOPROTEIN"/>
    <property type="match status" value="1"/>
</dbReference>
<comment type="caution">
    <text evidence="1">The sequence shown here is derived from an EMBL/GenBank/DDBJ whole genome shotgun (WGS) entry which is preliminary data.</text>
</comment>
<dbReference type="RefSeq" id="WP_265143194.1">
    <property type="nucleotide sequence ID" value="NZ_JAPCHZ010000001.1"/>
</dbReference>
<sequence>MKKTFLYLALASIALISCRNDDDPETIEEVSIQTQNTYDDQAAQHFLETHYLDAKGNIKDFVATDTVNVKLADLNPVTLPSGVIYIVRPGAQPTAGANVGQYDLLRLMSKSTTYVATNTDNKVTFTSPSTFRNTIDGAGVPEVDPSYFYVKKSVLTSATVAAAKERSYYEIEGFQEAIKKFQAFDMPDDSNYNLQGVIIVPSRAAFARDVHFNYTGLAYRNRSFVFNFQIYKTTHFDAER</sequence>
<name>A0ABT3JJM1_9FLAO</name>
<protein>
    <recommendedName>
        <fullName evidence="3">DUF4270 family protein</fullName>
    </recommendedName>
</protein>
<evidence type="ECO:0008006" key="3">
    <source>
        <dbReference type="Google" id="ProtNLM"/>
    </source>
</evidence>
<evidence type="ECO:0000313" key="1">
    <source>
        <dbReference type="EMBL" id="MCW4450967.1"/>
    </source>
</evidence>
<reference evidence="1 2" key="1">
    <citation type="submission" date="2022-10" db="EMBL/GenBank/DDBJ databases">
        <title>Kaistella sp. BT-6-1-3.</title>
        <authorList>
            <person name="Ai J."/>
            <person name="Deng Z."/>
        </authorList>
    </citation>
    <scope>NUCLEOTIDE SEQUENCE [LARGE SCALE GENOMIC DNA]</scope>
    <source>
        <strain evidence="1 2">BT6-1-3</strain>
    </source>
</reference>
<dbReference type="Proteomes" id="UP001209107">
    <property type="component" value="Unassembled WGS sequence"/>
</dbReference>
<accession>A0ABT3JJM1</accession>
<gene>
    <name evidence="1" type="ORF">OK344_01935</name>
</gene>
<evidence type="ECO:0000313" key="2">
    <source>
        <dbReference type="Proteomes" id="UP001209107"/>
    </source>
</evidence>
<proteinExistence type="predicted"/>
<organism evidence="1 2">
    <name type="scientific">Kaistella yananensis</name>
    <dbReference type="NCBI Taxonomy" id="2989820"/>
    <lineage>
        <taxon>Bacteria</taxon>
        <taxon>Pseudomonadati</taxon>
        <taxon>Bacteroidota</taxon>
        <taxon>Flavobacteriia</taxon>
        <taxon>Flavobacteriales</taxon>
        <taxon>Weeksellaceae</taxon>
        <taxon>Chryseobacterium group</taxon>
        <taxon>Kaistella</taxon>
    </lineage>
</organism>
<keyword evidence="2" id="KW-1185">Reference proteome</keyword>